<evidence type="ECO:0000256" key="1">
    <source>
        <dbReference type="ARBA" id="ARBA00023054"/>
    </source>
</evidence>
<dbReference type="GO" id="GO:0044782">
    <property type="term" value="P:cilium organization"/>
    <property type="evidence" value="ECO:0007669"/>
    <property type="project" value="TreeGrafter"/>
</dbReference>
<dbReference type="InParanoid" id="G5BF96"/>
<dbReference type="GO" id="GO:0036064">
    <property type="term" value="C:ciliary basal body"/>
    <property type="evidence" value="ECO:0007669"/>
    <property type="project" value="TreeGrafter"/>
</dbReference>
<evidence type="ECO:0000256" key="2">
    <source>
        <dbReference type="SAM" id="MobiDB-lite"/>
    </source>
</evidence>
<dbReference type="GO" id="GO:0032391">
    <property type="term" value="C:photoreceptor connecting cilium"/>
    <property type="evidence" value="ECO:0007669"/>
    <property type="project" value="TreeGrafter"/>
</dbReference>
<evidence type="ECO:0000313" key="4">
    <source>
        <dbReference type="Proteomes" id="UP000006813"/>
    </source>
</evidence>
<evidence type="ECO:0000313" key="3">
    <source>
        <dbReference type="EMBL" id="EHB07957.1"/>
    </source>
</evidence>
<feature type="region of interest" description="Disordered" evidence="2">
    <location>
        <begin position="1"/>
        <end position="35"/>
    </location>
</feature>
<reference evidence="3 4" key="1">
    <citation type="journal article" date="2011" name="Nature">
        <title>Genome sequencing reveals insights into physiology and longevity of the naked mole rat.</title>
        <authorList>
            <person name="Kim E.B."/>
            <person name="Fang X."/>
            <person name="Fushan A.A."/>
            <person name="Huang Z."/>
            <person name="Lobanov A.V."/>
            <person name="Han L."/>
            <person name="Marino S.M."/>
            <person name="Sun X."/>
            <person name="Turanov A.A."/>
            <person name="Yang P."/>
            <person name="Yim S.H."/>
            <person name="Zhao X."/>
            <person name="Kasaikina M.V."/>
            <person name="Stoletzki N."/>
            <person name="Peng C."/>
            <person name="Polak P."/>
            <person name="Xiong Z."/>
            <person name="Kiezun A."/>
            <person name="Zhu Y."/>
            <person name="Chen Y."/>
            <person name="Kryukov G.V."/>
            <person name="Zhang Q."/>
            <person name="Peshkin L."/>
            <person name="Yang L."/>
            <person name="Bronson R.T."/>
            <person name="Buffenstein R."/>
            <person name="Wang B."/>
            <person name="Han C."/>
            <person name="Li Q."/>
            <person name="Chen L."/>
            <person name="Zhao W."/>
            <person name="Sunyaev S.R."/>
            <person name="Park T.J."/>
            <person name="Zhang G."/>
            <person name="Wang J."/>
            <person name="Gladyshev V.N."/>
        </authorList>
    </citation>
    <scope>NUCLEOTIDE SEQUENCE [LARGE SCALE GENOMIC DNA]</scope>
</reference>
<sequence length="120" mass="13890">MTSLSEPDLGQSSSLYTSSSGEELRNLEKEHPKTNKMVTYAEELISIMWTDFCVEDYIQSEDTDFQVAEKTRKKPEESVPTITIPVPFQTMIREWKKKEEVMKSKSDIEIVHKLLKSEEA</sequence>
<dbReference type="AlphaFoldDB" id="G5BF96"/>
<keyword evidence="1" id="KW-0175">Coiled coil</keyword>
<feature type="compositionally biased region" description="Basic and acidic residues" evidence="2">
    <location>
        <begin position="22"/>
        <end position="33"/>
    </location>
</feature>
<dbReference type="PANTHER" id="PTHR21501">
    <property type="entry name" value="PROTEIN FAM-161"/>
    <property type="match status" value="1"/>
</dbReference>
<name>G5BF96_HETGA</name>
<accession>G5BF96</accession>
<gene>
    <name evidence="3" type="ORF">GW7_15046</name>
</gene>
<dbReference type="Proteomes" id="UP000006813">
    <property type="component" value="Unassembled WGS sequence"/>
</dbReference>
<organism evidence="3 4">
    <name type="scientific">Heterocephalus glaber</name>
    <name type="common">Naked mole rat</name>
    <dbReference type="NCBI Taxonomy" id="10181"/>
    <lineage>
        <taxon>Eukaryota</taxon>
        <taxon>Metazoa</taxon>
        <taxon>Chordata</taxon>
        <taxon>Craniata</taxon>
        <taxon>Vertebrata</taxon>
        <taxon>Euteleostomi</taxon>
        <taxon>Mammalia</taxon>
        <taxon>Eutheria</taxon>
        <taxon>Euarchontoglires</taxon>
        <taxon>Glires</taxon>
        <taxon>Rodentia</taxon>
        <taxon>Hystricomorpha</taxon>
        <taxon>Bathyergidae</taxon>
        <taxon>Heterocephalus</taxon>
    </lineage>
</organism>
<proteinExistence type="predicted"/>
<dbReference type="PANTHER" id="PTHR21501:SF3">
    <property type="entry name" value="PROTEIN FAM161A"/>
    <property type="match status" value="1"/>
</dbReference>
<dbReference type="InterPro" id="IPR051655">
    <property type="entry name" value="FAM161"/>
</dbReference>
<protein>
    <submittedName>
        <fullName evidence="3">Protein FAM161A</fullName>
    </submittedName>
</protein>
<dbReference type="EMBL" id="JH169917">
    <property type="protein sequence ID" value="EHB07957.1"/>
    <property type="molecule type" value="Genomic_DNA"/>
</dbReference>